<dbReference type="Pfam" id="PF19305">
    <property type="entry name" value="MmgE_PrpD_C"/>
    <property type="match status" value="1"/>
</dbReference>
<dbReference type="AlphaFoldDB" id="A0A2U2AI24"/>
<evidence type="ECO:0000313" key="13">
    <source>
        <dbReference type="EMBL" id="PWD82280.1"/>
    </source>
</evidence>
<dbReference type="UniPathway" id="UPA00946"/>
<feature type="domain" description="MmgE/PrpD C-terminal" evidence="12">
    <location>
        <begin position="284"/>
        <end position="460"/>
    </location>
</feature>
<dbReference type="GO" id="GO:0051537">
    <property type="term" value="F:2 iron, 2 sulfur cluster binding"/>
    <property type="evidence" value="ECO:0007669"/>
    <property type="project" value="InterPro"/>
</dbReference>
<dbReference type="InterPro" id="IPR045337">
    <property type="entry name" value="MmgE_PrpD_C"/>
</dbReference>
<comment type="pathway">
    <text evidence="3">Organic acid metabolism; propanoate degradation.</text>
</comment>
<evidence type="ECO:0000256" key="9">
    <source>
        <dbReference type="ARBA" id="ARBA00023239"/>
    </source>
</evidence>
<proteinExistence type="inferred from homology"/>
<dbReference type="InterPro" id="IPR005656">
    <property type="entry name" value="MmgE_PrpD"/>
</dbReference>
<dbReference type="GO" id="GO:0006099">
    <property type="term" value="P:tricarboxylic acid cycle"/>
    <property type="evidence" value="ECO:0007669"/>
    <property type="project" value="UniProtKB-KW"/>
</dbReference>
<comment type="catalytic activity">
    <reaction evidence="1">
        <text>(2S,3S)-2-methylcitrate = 2-methyl-cis-aconitate + H2O</text>
        <dbReference type="Rhea" id="RHEA:17725"/>
        <dbReference type="ChEBI" id="CHEBI:15377"/>
        <dbReference type="ChEBI" id="CHEBI:57872"/>
        <dbReference type="ChEBI" id="CHEBI:58853"/>
        <dbReference type="EC" id="4.2.1.79"/>
    </reaction>
</comment>
<dbReference type="GO" id="GO:0019679">
    <property type="term" value="P:propionate metabolic process, methylcitrate cycle"/>
    <property type="evidence" value="ECO:0007669"/>
    <property type="project" value="InterPro"/>
</dbReference>
<evidence type="ECO:0000256" key="5">
    <source>
        <dbReference type="ARBA" id="ARBA00012926"/>
    </source>
</evidence>
<gene>
    <name evidence="13" type="primary">prpD</name>
    <name evidence="13" type="synonym">mmgE</name>
    <name evidence="13" type="ORF">DC082_10135</name>
</gene>
<evidence type="ECO:0000256" key="7">
    <source>
        <dbReference type="ARBA" id="ARBA00017240"/>
    </source>
</evidence>
<dbReference type="PANTHER" id="PTHR16943:SF8">
    <property type="entry name" value="2-METHYLCITRATE DEHYDRATASE"/>
    <property type="match status" value="1"/>
</dbReference>
<dbReference type="InterPro" id="IPR012705">
    <property type="entry name" value="2Me_IsoCit_deHydtase_PrpD"/>
</dbReference>
<keyword evidence="8" id="KW-0816">Tricarboxylic acid cycle</keyword>
<evidence type="ECO:0000259" key="11">
    <source>
        <dbReference type="Pfam" id="PF03972"/>
    </source>
</evidence>
<comment type="similarity">
    <text evidence="4">Belongs to the PrpD family.</text>
</comment>
<dbReference type="NCBIfam" id="NF006943">
    <property type="entry name" value="PRK09425.1"/>
    <property type="match status" value="1"/>
</dbReference>
<evidence type="ECO:0000256" key="4">
    <source>
        <dbReference type="ARBA" id="ARBA00006174"/>
    </source>
</evidence>
<name>A0A2U2AI24_9GAMM</name>
<dbReference type="InterPro" id="IPR036148">
    <property type="entry name" value="MmgE/PrpD_sf"/>
</dbReference>
<feature type="domain" description="MmgE/PrpD N-terminal" evidence="11">
    <location>
        <begin position="15"/>
        <end position="267"/>
    </location>
</feature>
<dbReference type="NCBIfam" id="TIGR02330">
    <property type="entry name" value="prpD"/>
    <property type="match status" value="1"/>
</dbReference>
<dbReference type="RefSeq" id="WP_109236869.1">
    <property type="nucleotide sequence ID" value="NZ_BMXZ01000006.1"/>
</dbReference>
<dbReference type="Gene3D" id="1.10.4100.10">
    <property type="entry name" value="2-methylcitrate dehydratase PrpD"/>
    <property type="match status" value="1"/>
</dbReference>
<keyword evidence="14" id="KW-1185">Reference proteome</keyword>
<evidence type="ECO:0000256" key="2">
    <source>
        <dbReference type="ARBA" id="ARBA00004717"/>
    </source>
</evidence>
<evidence type="ECO:0000256" key="1">
    <source>
        <dbReference type="ARBA" id="ARBA00000096"/>
    </source>
</evidence>
<evidence type="ECO:0000256" key="10">
    <source>
        <dbReference type="ARBA" id="ARBA00023501"/>
    </source>
</evidence>
<dbReference type="GO" id="GO:0003994">
    <property type="term" value="F:aconitate hydratase activity"/>
    <property type="evidence" value="ECO:0007669"/>
    <property type="project" value="UniProtKB-EC"/>
</dbReference>
<sequence>MSKEREVKFDQVLVDIVDYVRNYEIKSDLAYQIAQYCLIDTLGCGLEALDYPECTKLLGPIVPGTVVPHGAKVPGTQFQLDPVQAAFDIGAMVRWLDFNDTWLAAEWGHPSDNLGGILAVADWLSRVAVASGKKPLTMKAVLKAMIKAHEIQGCIALENAFNRVGLDHVILVKVASTAVISELLGLSEEEALNALSLAFVDGQSLRTYRHAPNTGSRKSWAAGDATSRAVRLNLMAQKGEMGYPTALTAKVWGFYDVLFEGKPFQFQRDYGTYVMENVLFKISYPAEFHSQTAVEAAMTLKKRLDDLGKSSDDIERIDIRTHEACIRIIDKKGPLNNPADRDHCIQYMVAVPLIFGRLTASDYEDDIAKDPRIDALRDRIICQEDPQFTKDYFDPDKRSIANGLTITLKDGTKLDEVVVEYPIGHARRREEGMPVLVEKFKRNLARRFPAKQQKAILEISLDRDALWEMPVNEYVDLYVI</sequence>
<comment type="pathway">
    <text evidence="2">Carbohydrate metabolism; tricarboxylic acid cycle; isocitrate from oxaloacetate: step 2/2.</text>
</comment>
<dbReference type="Gene3D" id="3.30.1330.120">
    <property type="entry name" value="2-methylcitrate dehydratase PrpD"/>
    <property type="match status" value="1"/>
</dbReference>
<accession>A0A2U2AI24</accession>
<dbReference type="PANTHER" id="PTHR16943">
    <property type="entry name" value="2-METHYLCITRATE DEHYDRATASE-RELATED"/>
    <property type="match status" value="1"/>
</dbReference>
<protein>
    <recommendedName>
        <fullName evidence="7">2-methylcitrate dehydratase</fullName>
        <ecNumber evidence="5">4.2.1.3</ecNumber>
        <ecNumber evidence="6">4.2.1.79</ecNumber>
    </recommendedName>
</protein>
<dbReference type="EC" id="4.2.1.3" evidence="5"/>
<dbReference type="GO" id="GO:0047547">
    <property type="term" value="F:2-methylcitrate dehydratase activity"/>
    <property type="evidence" value="ECO:0007669"/>
    <property type="project" value="UniProtKB-EC"/>
</dbReference>
<comment type="caution">
    <text evidence="13">The sequence shown here is derived from an EMBL/GenBank/DDBJ whole genome shotgun (WGS) entry which is preliminary data.</text>
</comment>
<dbReference type="EC" id="4.2.1.79" evidence="6"/>
<dbReference type="Proteomes" id="UP000244948">
    <property type="component" value="Unassembled WGS sequence"/>
</dbReference>
<organism evidence="13 14">
    <name type="scientific">Ignatzschineria indica</name>
    <dbReference type="NCBI Taxonomy" id="472583"/>
    <lineage>
        <taxon>Bacteria</taxon>
        <taxon>Pseudomonadati</taxon>
        <taxon>Pseudomonadota</taxon>
        <taxon>Gammaproteobacteria</taxon>
        <taxon>Cardiobacteriales</taxon>
        <taxon>Ignatzschineriaceae</taxon>
        <taxon>Ignatzschineria</taxon>
    </lineage>
</organism>
<evidence type="ECO:0000313" key="14">
    <source>
        <dbReference type="Proteomes" id="UP000244948"/>
    </source>
</evidence>
<dbReference type="SUPFAM" id="SSF103378">
    <property type="entry name" value="2-methylcitrate dehydratase PrpD"/>
    <property type="match status" value="1"/>
</dbReference>
<comment type="catalytic activity">
    <reaction evidence="10">
        <text>citrate = D-threo-isocitrate</text>
        <dbReference type="Rhea" id="RHEA:10336"/>
        <dbReference type="ChEBI" id="CHEBI:15562"/>
        <dbReference type="ChEBI" id="CHEBI:16947"/>
        <dbReference type="EC" id="4.2.1.3"/>
    </reaction>
</comment>
<evidence type="ECO:0000256" key="8">
    <source>
        <dbReference type="ARBA" id="ARBA00022532"/>
    </source>
</evidence>
<evidence type="ECO:0000256" key="3">
    <source>
        <dbReference type="ARBA" id="ARBA00005026"/>
    </source>
</evidence>
<evidence type="ECO:0000259" key="12">
    <source>
        <dbReference type="Pfam" id="PF19305"/>
    </source>
</evidence>
<reference evidence="13 14" key="1">
    <citation type="journal article" date="2018" name="Genome Announc.">
        <title>Ignatzschineria cameli sp. nov., isolated from necrotic foot tissue of dromedaries (Camelus dromedarius) and associated maggots (Wohlfahrtia species) in Dubai.</title>
        <authorList>
            <person name="Tsang C.C."/>
            <person name="Tang J.Y."/>
            <person name="Fong J.Y."/>
            <person name="Kinne J."/>
            <person name="Lee H.H."/>
            <person name="Joseph M."/>
            <person name="Jose S."/>
            <person name="Schuster R.K."/>
            <person name="Tang Y."/>
            <person name="Sivakumar S."/>
            <person name="Chen J.H."/>
            <person name="Teng J.L."/>
            <person name="Lau S.K."/>
            <person name="Wernery U."/>
            <person name="Woo P.C."/>
        </authorList>
    </citation>
    <scope>NUCLEOTIDE SEQUENCE [LARGE SCALE GENOMIC DNA]</scope>
    <source>
        <strain evidence="13 14">KCTC 22643</strain>
    </source>
</reference>
<evidence type="ECO:0000256" key="6">
    <source>
        <dbReference type="ARBA" id="ARBA00013124"/>
    </source>
</evidence>
<dbReference type="InterPro" id="IPR042188">
    <property type="entry name" value="MmgE/PrpD_sf_2"/>
</dbReference>
<dbReference type="Pfam" id="PF03972">
    <property type="entry name" value="MmgE_PrpD_N"/>
    <property type="match status" value="1"/>
</dbReference>
<keyword evidence="9 13" id="KW-0456">Lyase</keyword>
<dbReference type="InterPro" id="IPR045336">
    <property type="entry name" value="MmgE_PrpD_N"/>
</dbReference>
<dbReference type="FunFam" id="3.30.1330.120:FF:000001">
    <property type="entry name" value="2-methylcitrate dehydratase"/>
    <property type="match status" value="1"/>
</dbReference>
<dbReference type="InterPro" id="IPR042183">
    <property type="entry name" value="MmgE/PrpD_sf_1"/>
</dbReference>
<dbReference type="EMBL" id="QEWR01000008">
    <property type="protein sequence ID" value="PWD82280.1"/>
    <property type="molecule type" value="Genomic_DNA"/>
</dbReference>